<comment type="caution">
    <text evidence="1">The sequence shown here is derived from an EMBL/GenBank/DDBJ whole genome shotgun (WGS) entry which is preliminary data.</text>
</comment>
<accession>A0A0V1HMZ1</accession>
<evidence type="ECO:0000313" key="1">
    <source>
        <dbReference type="EMBL" id="KRZ11572.1"/>
    </source>
</evidence>
<organism evidence="1 3">
    <name type="scientific">Trichinella pseudospiralis</name>
    <name type="common">Parasitic roundworm</name>
    <dbReference type="NCBI Taxonomy" id="6337"/>
    <lineage>
        <taxon>Eukaryota</taxon>
        <taxon>Metazoa</taxon>
        <taxon>Ecdysozoa</taxon>
        <taxon>Nematoda</taxon>
        <taxon>Enoplea</taxon>
        <taxon>Dorylaimia</taxon>
        <taxon>Trichinellida</taxon>
        <taxon>Trichinellidae</taxon>
        <taxon>Trichinella</taxon>
    </lineage>
</organism>
<dbReference type="Proteomes" id="UP000054805">
    <property type="component" value="Unassembled WGS sequence"/>
</dbReference>
<dbReference type="AlphaFoldDB" id="A0A0V1HMZ1"/>
<dbReference type="EMBL" id="JYDS01000351">
    <property type="protein sequence ID" value="KRZ11572.1"/>
    <property type="molecule type" value="Genomic_DNA"/>
</dbReference>
<proteinExistence type="predicted"/>
<evidence type="ECO:0000313" key="2">
    <source>
        <dbReference type="EMBL" id="KRZ35804.1"/>
    </source>
</evidence>
<reference evidence="3 4" key="1">
    <citation type="submission" date="2015-01" db="EMBL/GenBank/DDBJ databases">
        <title>Evolution of Trichinella species and genotypes.</title>
        <authorList>
            <person name="Korhonen P.K."/>
            <person name="Edoardo P."/>
            <person name="Giuseppe L.R."/>
            <person name="Gasser R.B."/>
        </authorList>
    </citation>
    <scope>NUCLEOTIDE SEQUENCE [LARGE SCALE GENOMIC DNA]</scope>
    <source>
        <strain evidence="2">ISS176</strain>
        <strain evidence="1">ISS588</strain>
    </source>
</reference>
<evidence type="ECO:0000313" key="4">
    <source>
        <dbReference type="Proteomes" id="UP000054826"/>
    </source>
</evidence>
<dbReference type="EMBL" id="JYDV01000084">
    <property type="protein sequence ID" value="KRZ35804.1"/>
    <property type="molecule type" value="Genomic_DNA"/>
</dbReference>
<dbReference type="Proteomes" id="UP000054826">
    <property type="component" value="Unassembled WGS sequence"/>
</dbReference>
<keyword evidence="3" id="KW-1185">Reference proteome</keyword>
<evidence type="ECO:0000313" key="3">
    <source>
        <dbReference type="Proteomes" id="UP000054805"/>
    </source>
</evidence>
<name>A0A0V1HMZ1_TRIPS</name>
<gene>
    <name evidence="1" type="ORF">T4B_10118</name>
    <name evidence="2" type="ORF">T4C_1663</name>
</gene>
<protein>
    <submittedName>
        <fullName evidence="1">Uncharacterized protein</fullName>
    </submittedName>
</protein>
<sequence>MRAHDERAIFLACFAFKRSISIPTVDHGMLFDQFGSVLEKYFKQVATTLSIACASSINLNASTFYYAISSRWPENGTILQTSISPFKHLDHAIMDFLMCYLPIKLDDQSKCELRTSSCRQSMSSLDHQHSTSKWYHSKSQLMQLFFFQKLFNALSLKFFQLKTNISNFCVDKL</sequence>